<dbReference type="InterPro" id="IPR006860">
    <property type="entry name" value="FecR"/>
</dbReference>
<gene>
    <name evidence="3" type="ORF">Q6A51_23050</name>
</gene>
<feature type="domain" description="FecR N-terminal" evidence="2">
    <location>
        <begin position="14"/>
        <end position="55"/>
    </location>
</feature>
<dbReference type="Proteomes" id="UP001223016">
    <property type="component" value="Unassembled WGS sequence"/>
</dbReference>
<accession>A0ABT9CW09</accession>
<reference evidence="3 4" key="1">
    <citation type="submission" date="2023-07" db="EMBL/GenBank/DDBJ databases">
        <title>Identification of four novel Pseudomonas species associated with bacterial leaf spot of cucurbits.</title>
        <authorList>
            <person name="Fullem K.R."/>
        </authorList>
    </citation>
    <scope>NUCLEOTIDE SEQUENCE [LARGE SCALE GENOMIC DNA]</scope>
    <source>
        <strain evidence="3 4">KFB 138</strain>
    </source>
</reference>
<dbReference type="Pfam" id="PF04773">
    <property type="entry name" value="FecR"/>
    <property type="match status" value="1"/>
</dbReference>
<sequence>MSDEHEPSERMISEAASWLALVNDEAVSTADRQAFDSWCEADPRHALALARMQSLWGSFDDLPGEPARLALRQTFPHSGVKASFRGLQVVALLGVLMGGWMSVERMPIWMADQHTNVGERREFLLSDGSEVQLNSDSALDVKFDGRQRELELLRGELWVQVAKDAQRPFVVRTDQGTITALGTRFLVRRGPEGTTVSVLESAIAARANSADVVKVATGQQALLKDGSVQLPRSIGNSDPAAWTRGLLKVDDRPLGEVLQTLAGYRHGLVHFDSKELEGMRVSGLFRLDDTDAALATLSDNLPIRIERFTDLLIVVKPLR</sequence>
<dbReference type="InterPro" id="IPR032623">
    <property type="entry name" value="FecR_N"/>
</dbReference>
<comment type="caution">
    <text evidence="3">The sequence shown here is derived from an EMBL/GenBank/DDBJ whole genome shotgun (WGS) entry which is preliminary data.</text>
</comment>
<keyword evidence="4" id="KW-1185">Reference proteome</keyword>
<evidence type="ECO:0000259" key="1">
    <source>
        <dbReference type="Pfam" id="PF04773"/>
    </source>
</evidence>
<evidence type="ECO:0000313" key="3">
    <source>
        <dbReference type="EMBL" id="MDO7929656.1"/>
    </source>
</evidence>
<dbReference type="RefSeq" id="WP_304575810.1">
    <property type="nucleotide sequence ID" value="NZ_JAUQOO010000021.1"/>
</dbReference>
<dbReference type="PANTHER" id="PTHR30273">
    <property type="entry name" value="PERIPLASMIC SIGNAL SENSOR AND SIGMA FACTOR ACTIVATOR FECR-RELATED"/>
    <property type="match status" value="1"/>
</dbReference>
<evidence type="ECO:0000259" key="2">
    <source>
        <dbReference type="Pfam" id="PF16220"/>
    </source>
</evidence>
<feature type="domain" description="FecR protein" evidence="1">
    <location>
        <begin position="114"/>
        <end position="203"/>
    </location>
</feature>
<dbReference type="Pfam" id="PF16220">
    <property type="entry name" value="DUF4880"/>
    <property type="match status" value="1"/>
</dbReference>
<dbReference type="InterPro" id="IPR012373">
    <property type="entry name" value="Ferrdict_sens_TM"/>
</dbReference>
<evidence type="ECO:0000313" key="4">
    <source>
        <dbReference type="Proteomes" id="UP001223016"/>
    </source>
</evidence>
<organism evidence="3 4">
    <name type="scientific">Pseudomonas serbiensis</name>
    <dbReference type="NCBI Taxonomy" id="3064350"/>
    <lineage>
        <taxon>Bacteria</taxon>
        <taxon>Pseudomonadati</taxon>
        <taxon>Pseudomonadota</taxon>
        <taxon>Gammaproteobacteria</taxon>
        <taxon>Pseudomonadales</taxon>
        <taxon>Pseudomonadaceae</taxon>
        <taxon>Pseudomonas</taxon>
    </lineage>
</organism>
<protein>
    <submittedName>
        <fullName evidence="3">FecR family protein</fullName>
    </submittedName>
</protein>
<dbReference type="EMBL" id="JAUQOO010000021">
    <property type="protein sequence ID" value="MDO7929656.1"/>
    <property type="molecule type" value="Genomic_DNA"/>
</dbReference>
<name>A0ABT9CW09_9PSED</name>
<dbReference type="PANTHER" id="PTHR30273:SF2">
    <property type="entry name" value="PROTEIN FECR"/>
    <property type="match status" value="1"/>
</dbReference>
<proteinExistence type="predicted"/>
<dbReference type="Gene3D" id="2.60.120.1440">
    <property type="match status" value="1"/>
</dbReference>
<dbReference type="PIRSF" id="PIRSF018266">
    <property type="entry name" value="FecR"/>
    <property type="match status" value="1"/>
</dbReference>